<dbReference type="InterPro" id="IPR044857">
    <property type="entry name" value="T7SS_EccB_R1"/>
</dbReference>
<dbReference type="EMBL" id="CCBB010000003">
    <property type="protein sequence ID" value="CDO09836.1"/>
    <property type="molecule type" value="Genomic_DNA"/>
</dbReference>
<keyword evidence="8 10" id="KW-1133">Transmembrane helix</keyword>
<protein>
    <submittedName>
        <fullName evidence="11">Type VII secretion protein EccB, Actinobacterial</fullName>
    </submittedName>
</protein>
<dbReference type="GO" id="GO:0005576">
    <property type="term" value="C:extracellular region"/>
    <property type="evidence" value="ECO:0007669"/>
    <property type="project" value="TreeGrafter"/>
</dbReference>
<dbReference type="GO" id="GO:0005524">
    <property type="term" value="F:ATP binding"/>
    <property type="evidence" value="ECO:0007669"/>
    <property type="project" value="UniProtKB-KW"/>
</dbReference>
<reference evidence="11" key="2">
    <citation type="submission" date="2014-03" db="EMBL/GenBank/DDBJ databases">
        <authorList>
            <person name="Urmite Genomes"/>
        </authorList>
    </citation>
    <scope>NUCLEOTIDE SEQUENCE</scope>
    <source>
        <strain evidence="11">DSM 44829</strain>
    </source>
</reference>
<dbReference type="InterPro" id="IPR007795">
    <property type="entry name" value="T7SS_EccB"/>
</dbReference>
<keyword evidence="12" id="KW-1185">Reference proteome</keyword>
<dbReference type="Gene3D" id="2.40.50.910">
    <property type="entry name" value="Type VII secretion system EccB, repeat 3 domain"/>
    <property type="match status" value="1"/>
</dbReference>
<proteinExistence type="inferred from homology"/>
<evidence type="ECO:0000256" key="4">
    <source>
        <dbReference type="ARBA" id="ARBA00022692"/>
    </source>
</evidence>
<keyword evidence="7" id="KW-0067">ATP-binding</keyword>
<dbReference type="Pfam" id="PF05108">
    <property type="entry name" value="T7SS_ESX1_EccB"/>
    <property type="match status" value="1"/>
</dbReference>
<dbReference type="PANTHER" id="PTHR40765:SF2">
    <property type="entry name" value="ESX-2 SECRETION SYSTEM ATPASE ECCB2"/>
    <property type="match status" value="1"/>
</dbReference>
<dbReference type="GO" id="GO:0005886">
    <property type="term" value="C:plasma membrane"/>
    <property type="evidence" value="ECO:0007669"/>
    <property type="project" value="UniProtKB-SubCell"/>
</dbReference>
<dbReference type="Gene3D" id="3.30.2390.20">
    <property type="entry name" value="Type VII secretion system EccB, repeat 1 domain"/>
    <property type="match status" value="1"/>
</dbReference>
<keyword evidence="4 10" id="KW-0812">Transmembrane</keyword>
<organism evidence="11 12">
    <name type="scientific">Mycolicibacterium cosmeticum</name>
    <dbReference type="NCBI Taxonomy" id="258533"/>
    <lineage>
        <taxon>Bacteria</taxon>
        <taxon>Bacillati</taxon>
        <taxon>Actinomycetota</taxon>
        <taxon>Actinomycetes</taxon>
        <taxon>Mycobacteriales</taxon>
        <taxon>Mycobacteriaceae</taxon>
        <taxon>Mycolicibacterium</taxon>
    </lineage>
</organism>
<dbReference type="Proteomes" id="UP000028870">
    <property type="component" value="Unassembled WGS sequence"/>
</dbReference>
<dbReference type="NCBIfam" id="TIGR03919">
    <property type="entry name" value="T7SS_EccB"/>
    <property type="match status" value="1"/>
</dbReference>
<reference evidence="11" key="1">
    <citation type="submission" date="2014-03" db="EMBL/GenBank/DDBJ databases">
        <title>Draft Genome Sequence of Mycobacterium cosmeticum DSM 44829.</title>
        <authorList>
            <person name="Croce O."/>
            <person name="Robert C."/>
            <person name="Raoult D."/>
            <person name="Drancourt M."/>
        </authorList>
    </citation>
    <scope>NUCLEOTIDE SEQUENCE [LARGE SCALE GENOMIC DNA]</scope>
    <source>
        <strain evidence="11">DSM 44829</strain>
    </source>
</reference>
<keyword evidence="3" id="KW-1003">Cell membrane</keyword>
<dbReference type="GO" id="GO:0016787">
    <property type="term" value="F:hydrolase activity"/>
    <property type="evidence" value="ECO:0007669"/>
    <property type="project" value="UniProtKB-KW"/>
</dbReference>
<dbReference type="PANTHER" id="PTHR40765">
    <property type="entry name" value="ESX-2 SECRETION SYSTEM ATPASE ECCB2"/>
    <property type="match status" value="1"/>
</dbReference>
<dbReference type="eggNOG" id="COG3266">
    <property type="taxonomic scope" value="Bacteria"/>
</dbReference>
<keyword evidence="5" id="KW-0547">Nucleotide-binding</keyword>
<comment type="subcellular location">
    <subcellularLocation>
        <location evidence="1">Cell membrane</location>
        <topology evidence="1">Single-pass membrane protein</topology>
    </subcellularLocation>
</comment>
<keyword evidence="9 10" id="KW-0472">Membrane</keyword>
<evidence type="ECO:0000256" key="5">
    <source>
        <dbReference type="ARBA" id="ARBA00022741"/>
    </source>
</evidence>
<dbReference type="InterPro" id="IPR042485">
    <property type="entry name" value="T7SS_EccB_R3"/>
</dbReference>
<evidence type="ECO:0000256" key="9">
    <source>
        <dbReference type="ARBA" id="ARBA00023136"/>
    </source>
</evidence>
<evidence type="ECO:0000256" key="6">
    <source>
        <dbReference type="ARBA" id="ARBA00022801"/>
    </source>
</evidence>
<sequence>MEYALICRDTRMLDDPIRSQSLALAAGAVLTAIALGICVALSVVTPRGTIGSAPIVIARESGEVYVRVGDTLHSALNLASARLIARTPAAPVLVSAESIAAAQRGPSMGIPGAPATLPAGASGVGAAWTVCDGEVTTVIVGAALDDGPAAPLLVRAVGESAAAVYLLFDGRRAAVDLRDRPVVRALRLEGVEPLPISPALLNLVPEVDALTAPMIDGAGRPGPPQLPASTVGTVLQVRRTDAAPDHYVVLAGGVQRIGQVAADLIRFAVHQGNRVQTVPADRIAEVPVVESLPLDHFPRAAAVPAGADLTAQVCVRWVPGSVGAAPEVTVSVRRNLPPQLQPVSLAQADGKGPRIDAVVNTDGAYVRATGAAGAGAAAGPLFLVDRAGVAYAIDDEQSATSLGMPENAGSGPWPVLALLPRGPALGVARASVQRDAVTAPA</sequence>
<evidence type="ECO:0000256" key="1">
    <source>
        <dbReference type="ARBA" id="ARBA00004162"/>
    </source>
</evidence>
<gene>
    <name evidence="11" type="ORF">BN977_04664</name>
</gene>
<dbReference type="AlphaFoldDB" id="W9B4Z5"/>
<evidence type="ECO:0000256" key="7">
    <source>
        <dbReference type="ARBA" id="ARBA00022840"/>
    </source>
</evidence>
<feature type="transmembrane region" description="Helical" evidence="10">
    <location>
        <begin position="21"/>
        <end position="44"/>
    </location>
</feature>
<comment type="caution">
    <text evidence="11">The sequence shown here is derived from an EMBL/GenBank/DDBJ whole genome shotgun (WGS) entry which is preliminary data.</text>
</comment>
<keyword evidence="6" id="KW-0378">Hydrolase</keyword>
<evidence type="ECO:0000313" key="12">
    <source>
        <dbReference type="Proteomes" id="UP000028870"/>
    </source>
</evidence>
<dbReference type="STRING" id="258533.BN977_04664"/>
<evidence type="ECO:0000256" key="3">
    <source>
        <dbReference type="ARBA" id="ARBA00022475"/>
    </source>
</evidence>
<evidence type="ECO:0000256" key="2">
    <source>
        <dbReference type="ARBA" id="ARBA00008149"/>
    </source>
</evidence>
<evidence type="ECO:0000256" key="10">
    <source>
        <dbReference type="SAM" id="Phobius"/>
    </source>
</evidence>
<evidence type="ECO:0000256" key="8">
    <source>
        <dbReference type="ARBA" id="ARBA00022989"/>
    </source>
</evidence>
<evidence type="ECO:0000313" key="11">
    <source>
        <dbReference type="EMBL" id="CDO09836.1"/>
    </source>
</evidence>
<accession>W9B4Z5</accession>
<comment type="similarity">
    <text evidence="2">Belongs to the EccB family.</text>
</comment>
<name>W9B4Z5_MYCCO</name>